<dbReference type="EMBL" id="FORM01000013">
    <property type="protein sequence ID" value="SFJ64263.1"/>
    <property type="molecule type" value="Genomic_DNA"/>
</dbReference>
<protein>
    <recommendedName>
        <fullName evidence="4">CHRD domain-containing protein</fullName>
    </recommendedName>
</protein>
<dbReference type="GO" id="GO:0046872">
    <property type="term" value="F:metal ion binding"/>
    <property type="evidence" value="ECO:0007669"/>
    <property type="project" value="InterPro"/>
</dbReference>
<organism evidence="2 3">
    <name type="scientific">Olleya namhaensis</name>
    <dbReference type="NCBI Taxonomy" id="1144750"/>
    <lineage>
        <taxon>Bacteria</taxon>
        <taxon>Pseudomonadati</taxon>
        <taxon>Bacteroidota</taxon>
        <taxon>Flavobacteriia</taxon>
        <taxon>Flavobacteriales</taxon>
        <taxon>Flavobacteriaceae</taxon>
    </lineage>
</organism>
<sequence length="277" mass="29212">MKSFHYLFIILSITLFTNCSDDDASEQIMSLESEIFNIATVGSSGVFGTIEYFKNSNSTITIEINLVGIAVSQSYPATIYFDTAVEFEQSTTMVALNLEPVDGNTGKSRTTFSTLENGTAITYEELLNFDGNVVINQSGTSTSVLAQSDIGQNIVTTNNINYALNGVDVTDISGVISFSERVNGEALAVITLTGSPAGGMHPAHIHVGSVATAPGSIMFSFTPVDGTMGISKSNIAKLDDGTPFGYTDVLNVNGYVNVHLSSTNLGTLIAQGNIGVN</sequence>
<evidence type="ECO:0000313" key="3">
    <source>
        <dbReference type="Proteomes" id="UP000199559"/>
    </source>
</evidence>
<evidence type="ECO:0000313" key="2">
    <source>
        <dbReference type="EMBL" id="SFJ64263.1"/>
    </source>
</evidence>
<keyword evidence="3" id="KW-1185">Reference proteome</keyword>
<name>A0A1I3T0T7_9FLAO</name>
<dbReference type="GO" id="GO:0006801">
    <property type="term" value="P:superoxide metabolic process"/>
    <property type="evidence" value="ECO:0007669"/>
    <property type="project" value="InterPro"/>
</dbReference>
<dbReference type="InterPro" id="IPR036423">
    <property type="entry name" value="SOD-like_Cu/Zn_dom_sf"/>
</dbReference>
<dbReference type="Proteomes" id="UP000199559">
    <property type="component" value="Unassembled WGS sequence"/>
</dbReference>
<evidence type="ECO:0008006" key="4">
    <source>
        <dbReference type="Google" id="ProtNLM"/>
    </source>
</evidence>
<dbReference type="RefSeq" id="WP_090842282.1">
    <property type="nucleotide sequence ID" value="NZ_FORM01000013.1"/>
</dbReference>
<dbReference type="AlphaFoldDB" id="A0A1I3T0T7"/>
<evidence type="ECO:0000256" key="1">
    <source>
        <dbReference type="ARBA" id="ARBA00010457"/>
    </source>
</evidence>
<comment type="similarity">
    <text evidence="1">Belongs to the Cu-Zn superoxide dismutase family.</text>
</comment>
<gene>
    <name evidence="2" type="ORF">SAMN05443431_11322</name>
</gene>
<dbReference type="SUPFAM" id="SSF49329">
    <property type="entry name" value="Cu,Zn superoxide dismutase-like"/>
    <property type="match status" value="1"/>
</dbReference>
<proteinExistence type="inferred from homology"/>
<reference evidence="3" key="1">
    <citation type="submission" date="2016-10" db="EMBL/GenBank/DDBJ databases">
        <authorList>
            <person name="Varghese N."/>
            <person name="Submissions S."/>
        </authorList>
    </citation>
    <scope>NUCLEOTIDE SEQUENCE [LARGE SCALE GENOMIC DNA]</scope>
    <source>
        <strain evidence="3">DSM 28881</strain>
    </source>
</reference>
<accession>A0A1I3T0T7</accession>
<dbReference type="STRING" id="1144750.SAMN05443431_11322"/>